<feature type="compositionally biased region" description="Polar residues" evidence="5">
    <location>
        <begin position="1371"/>
        <end position="1381"/>
    </location>
</feature>
<feature type="region of interest" description="Disordered" evidence="5">
    <location>
        <begin position="1854"/>
        <end position="1885"/>
    </location>
</feature>
<dbReference type="PANTHER" id="PTHR47272">
    <property type="entry name" value="DDE_TNP_1_7 DOMAIN-CONTAINING PROTEIN"/>
    <property type="match status" value="1"/>
</dbReference>
<feature type="compositionally biased region" description="Basic and acidic residues" evidence="5">
    <location>
        <begin position="1087"/>
        <end position="1103"/>
    </location>
</feature>
<evidence type="ECO:0000313" key="7">
    <source>
        <dbReference type="Ensembl" id="ENSPNAP00000018356.2"/>
    </source>
</evidence>
<feature type="compositionally biased region" description="Basic residues" evidence="5">
    <location>
        <begin position="1424"/>
        <end position="1443"/>
    </location>
</feature>
<evidence type="ECO:0000256" key="4">
    <source>
        <dbReference type="PROSITE-ProRule" id="PRU00042"/>
    </source>
</evidence>
<feature type="compositionally biased region" description="Polar residues" evidence="5">
    <location>
        <begin position="767"/>
        <end position="779"/>
    </location>
</feature>
<name>A0A3B4D5G5_PYGNA</name>
<dbReference type="PANTHER" id="PTHR47272:SF2">
    <property type="entry name" value="PIGGYBAC TRANSPOSABLE ELEMENT-DERIVED PROTEIN 3-LIKE"/>
    <property type="match status" value="1"/>
</dbReference>
<feature type="compositionally biased region" description="Polar residues" evidence="5">
    <location>
        <begin position="660"/>
        <end position="670"/>
    </location>
</feature>
<feature type="domain" description="C2H2-type" evidence="6">
    <location>
        <begin position="296"/>
        <end position="323"/>
    </location>
</feature>
<feature type="compositionally biased region" description="Polar residues" evidence="5">
    <location>
        <begin position="1004"/>
        <end position="1016"/>
    </location>
</feature>
<feature type="compositionally biased region" description="Basic and acidic residues" evidence="5">
    <location>
        <begin position="186"/>
        <end position="210"/>
    </location>
</feature>
<feature type="compositionally biased region" description="Polar residues" evidence="5">
    <location>
        <begin position="742"/>
        <end position="754"/>
    </location>
</feature>
<feature type="region of interest" description="Disordered" evidence="5">
    <location>
        <begin position="1314"/>
        <end position="1460"/>
    </location>
</feature>
<keyword evidence="8" id="KW-1185">Reference proteome</keyword>
<dbReference type="InterPro" id="IPR029526">
    <property type="entry name" value="PGBD"/>
</dbReference>
<dbReference type="GeneID" id="108429978"/>
<feature type="compositionally biased region" description="Basic residues" evidence="5">
    <location>
        <begin position="796"/>
        <end position="814"/>
    </location>
</feature>
<dbReference type="Pfam" id="PF00096">
    <property type="entry name" value="zf-C2H2"/>
    <property type="match status" value="3"/>
</dbReference>
<evidence type="ECO:0000256" key="3">
    <source>
        <dbReference type="ARBA" id="ARBA00022833"/>
    </source>
</evidence>
<feature type="compositionally biased region" description="Basic and acidic residues" evidence="5">
    <location>
        <begin position="780"/>
        <end position="795"/>
    </location>
</feature>
<evidence type="ECO:0000313" key="8">
    <source>
        <dbReference type="Proteomes" id="UP001501920"/>
    </source>
</evidence>
<sequence length="2248" mass="248863">MELAEPSVSDLFLAKGDMPLGLNHEAPPQTALDHTGHADVRGITLHCTGLGEQKLELPIPSEAIIEPISPAEETLEESALTVTNEEETAGSGDPKDSQLQLTLSAASSDPGMSNEIIAANSSVLDSNPAETPNEFIVHPDPSEAPVSSEVTTTLYPNALLESSALDKEATRESGFPADSALNSPTPRDDEGSKEDKGARKNIPTKKDRMHPLKMDMSKPTVIPRTSSQLSLQCLECHIIFSDNKSKERHLKMNHPTEYEQCMLGDAFFACYVCDRHFTCSTELMAHQRTHKEKQPFKCPICGEAFNRSSELTNHKKIHFGKHGYTCSDCGKPCKTLTLLKYHQRIHTGERPYVCIHKECGKRFSMPKALQKHLEAHENGDPEGTEDPPKGTKKKRSKDPSTKKFACSQCEKSFKTAKSQLNHIKTKHSQCKTTTPSNTTLAVQELNGNSPASTQCAVVQPPVLRMEAIGPTPQQISPLGAEQIKRLIEKLGNVQKVNQLVILGLDQLPFQTQTMGMQQPQHRIQPLHFNFTEPTVQPVIVHQTSPPPLHEGTMLSGTEQTTCKESLEVGVAVEQEESMVQEETAMVSSVNPEEQVAAVESDMAEAQLKEVQLAFVPELTEKSVSTPPLEVTHKHSDTAEEQSIQVASDTHTVERRDAPSLISTNDSKSTQFQTIEEEHMPVLTDIMAAEETITHEESMEKKPDDLVVETEPLTEPMSVVTSDNSQNLEGKSEESAKGLLSEQPKSPISQHSPNNEEQDREISHFEQEPSNETVLQPSTVETREHNLSDAKSDLHIKKILPMKKKRSKKQVTHRSQHLEAQDKVAKNSLQIARAQKTNTPPKSAPKKREKAKSKKLVRLGENKEKRPKQQMLQMSKTSPLKDQQVADGNVPVSSQIDSAPLLKQKNQKLKKAKTAENSSRVIKACNPPNEPKVTNMPEQKPRGKAQKRKQKDLADKGKAQETQQDETPLPKKKKQSKSSEVVSQKKAKVKNGRQLAKQGEKEQKSPSQASSQDQIKQQALLLLKGHKQPQLKVHKLDAKATGLEQPLKAKCQTKEIHDQDVTVVKAKGGAKNKALKTANQKKKKTKAKIKESKEDRRDFSRFQKDSSLSSVLSGTKPKVPRKRKATTKIDQEIALSPPFSRLVIGCHDCGKMFSEVSALQEHMASMHSESGLLHSNVTCDVSNSTIMSARSNEVILANEVHSGNFEIQVSADWDVETEMREIGLGDRDVHRLSFPALSSSPSFPMTSTIVEGEGKLEDRLDHGTHAGHFETLGQSYTEVGQRFAQVLSTEPDTCDIQINDKKSAEVETIELGLVQGSSVSDPQETMDIKEELPSDVNLVMVKDQSEEDDHVPAQADDSQEASGRQEDESGHSELSLSATPSQRKLPVENMDPTSAQDAHLTEQSEIKQEEEEMLVQREENQPKVSMRRSRKGRGGRGRGKKQLGKRSIAENRGTKEPETDKEECQVVFQLYSLKDDCEEKNVEKEVSDAAQAHAQLALDESPEDQVVFELQPVPSRIAEDSLVQKSGQQVKNGASSGVVLENFQTSQGRTRRQVNPQPEEGLTSTGTSTDVKMAASTSVQASRGVHPSERGLLQDIQVFLVKAEDHETHVLQGNQNMQTHHTTCLDGTPSGSSGVPQSAGKQCIFYPVKEEEGEILVEPPLNKQGDTSGLDACEEVSVGCTQMEMHHTLYSSAEEGDVGTEQQSAQGFLEFLSQSSDTEDGDNFQSEPEAETHIMSCYHGIRTKRAVQVELIRGHSQEEHQEEGRKENWKPIDYFIRYFSWDTWKEIAACTEVSKLSKPITDKEVAQFVGIHIAMGTLKFPSMKLYWEDCTRVPLIADAMSASRFSELAHKMRLASPTGDPRHANGDEESGQKSTDAGVETPRQMPAAGEKSKLFMVSQLGGCQNTQNSTDLSVSKTEPLWKIQAIVNRVREGCRALERHGNHGVDQYPLLFQRHPTHSLHHTVMISVSGLVMDFNLRINDSNREEVVEKMVSREKGDNQGMIFLCKPELSTPSMLEHLLEVGVRSAGKVGGARGQVGDEFMTPDGKLKLFRCHHGFILSAVTKEKSRSTSLVSGFERAIKAANLNRDLRSLYRTPCTSPSPGAWPLSVLWDLIDLALVNSWLQYKQDHNHVPEPLSLMAFRLEISKALILPNSTAAQESVPYPPAPKRPSPNTSAGPSNDFETPLPDADTRYDGLGHWPEQLAEGEEARCRFGGCERTSRVRCLKCCVFLCISRNHNCFLKFHSQGTA</sequence>
<dbReference type="RefSeq" id="XP_017557575.2">
    <property type="nucleotide sequence ID" value="XM_017702086.2"/>
</dbReference>
<feature type="compositionally biased region" description="Polar residues" evidence="5">
    <location>
        <begin position="826"/>
        <end position="838"/>
    </location>
</feature>
<proteinExistence type="predicted"/>
<feature type="region of interest" description="Disordered" evidence="5">
    <location>
        <begin position="711"/>
        <end position="1020"/>
    </location>
</feature>
<feature type="region of interest" description="Disordered" evidence="5">
    <location>
        <begin position="623"/>
        <end position="670"/>
    </location>
</feature>
<dbReference type="SMART" id="SM00355">
    <property type="entry name" value="ZnF_C2H2"/>
    <property type="match status" value="7"/>
</dbReference>
<dbReference type="Pfam" id="PF13843">
    <property type="entry name" value="DDE_Tnp_1_7"/>
    <property type="match status" value="1"/>
</dbReference>
<dbReference type="PROSITE" id="PS50157">
    <property type="entry name" value="ZINC_FINGER_C2H2_2"/>
    <property type="match status" value="6"/>
</dbReference>
<reference evidence="7 8" key="1">
    <citation type="submission" date="2020-10" db="EMBL/GenBank/DDBJ databases">
        <title>Pygocentrus nattereri (red-bellied piranha) genome, fPygNat1, primary haplotype.</title>
        <authorList>
            <person name="Myers G."/>
            <person name="Meyer A."/>
            <person name="Karagic N."/>
            <person name="Pippel M."/>
            <person name="Winkler S."/>
            <person name="Tracey A."/>
            <person name="Wood J."/>
            <person name="Formenti G."/>
            <person name="Howe K."/>
            <person name="Fedrigo O."/>
            <person name="Jarvis E.D."/>
        </authorList>
    </citation>
    <scope>NUCLEOTIDE SEQUENCE [LARGE SCALE GENOMIC DNA]</scope>
</reference>
<feature type="region of interest" description="Disordered" evidence="5">
    <location>
        <begin position="130"/>
        <end position="149"/>
    </location>
</feature>
<feature type="compositionally biased region" description="Polar residues" evidence="5">
    <location>
        <begin position="640"/>
        <end position="649"/>
    </location>
</feature>
<feature type="compositionally biased region" description="Basic residues" evidence="5">
    <location>
        <begin position="843"/>
        <end position="856"/>
    </location>
</feature>
<dbReference type="OrthoDB" id="123207at2759"/>
<dbReference type="FunFam" id="3.30.160.60:FF:002343">
    <property type="entry name" value="Zinc finger protein 33A"/>
    <property type="match status" value="1"/>
</dbReference>
<reference evidence="7" key="2">
    <citation type="submission" date="2025-08" db="UniProtKB">
        <authorList>
            <consortium name="Ensembl"/>
        </authorList>
    </citation>
    <scope>IDENTIFICATION</scope>
</reference>
<feature type="domain" description="C2H2-type" evidence="6">
    <location>
        <begin position="324"/>
        <end position="351"/>
    </location>
</feature>
<feature type="compositionally biased region" description="Basic residues" evidence="5">
    <location>
        <begin position="1067"/>
        <end position="1086"/>
    </location>
</feature>
<accession>A0A3B4D5G5</accession>
<dbReference type="GeneTree" id="ENSGT01150000286958"/>
<protein>
    <recommendedName>
        <fullName evidence="6">C2H2-type domain-containing protein</fullName>
    </recommendedName>
</protein>
<keyword evidence="1" id="KW-0479">Metal-binding</keyword>
<feature type="compositionally biased region" description="Polar residues" evidence="5">
    <location>
        <begin position="869"/>
        <end position="880"/>
    </location>
</feature>
<keyword evidence="3" id="KW-0862">Zinc</keyword>
<dbReference type="GO" id="GO:0008270">
    <property type="term" value="F:zinc ion binding"/>
    <property type="evidence" value="ECO:0007669"/>
    <property type="project" value="UniProtKB-KW"/>
</dbReference>
<evidence type="ECO:0000259" key="6">
    <source>
        <dbReference type="PROSITE" id="PS50157"/>
    </source>
</evidence>
<feature type="compositionally biased region" description="Basic and acidic residues" evidence="5">
    <location>
        <begin position="1446"/>
        <end position="1460"/>
    </location>
</feature>
<feature type="domain" description="C2H2-type" evidence="6">
    <location>
        <begin position="268"/>
        <end position="295"/>
    </location>
</feature>
<dbReference type="InterPro" id="IPR013087">
    <property type="entry name" value="Znf_C2H2_type"/>
</dbReference>
<feature type="region of interest" description="Disordered" evidence="5">
    <location>
        <begin position="2155"/>
        <end position="2186"/>
    </location>
</feature>
<feature type="region of interest" description="Disordered" evidence="5">
    <location>
        <begin position="1067"/>
        <end position="1125"/>
    </location>
</feature>
<dbReference type="Gene3D" id="3.30.160.60">
    <property type="entry name" value="Classic Zinc Finger"/>
    <property type="match status" value="4"/>
</dbReference>
<dbReference type="OMA" id="QEHMASM"/>
<feature type="domain" description="C2H2-type" evidence="6">
    <location>
        <begin position="404"/>
        <end position="432"/>
    </location>
</feature>
<feature type="compositionally biased region" description="Polar residues" evidence="5">
    <location>
        <begin position="1541"/>
        <end position="1567"/>
    </location>
</feature>
<feature type="domain" description="C2H2-type" evidence="6">
    <location>
        <begin position="352"/>
        <end position="381"/>
    </location>
</feature>
<feature type="compositionally biased region" description="Polar residues" evidence="5">
    <location>
        <begin position="718"/>
        <end position="728"/>
    </location>
</feature>
<dbReference type="STRING" id="42514.ENSPNAP00000018356"/>
<dbReference type="SUPFAM" id="SSF57667">
    <property type="entry name" value="beta-beta-alpha zinc fingers"/>
    <property type="match status" value="2"/>
</dbReference>
<evidence type="ECO:0000256" key="2">
    <source>
        <dbReference type="ARBA" id="ARBA00022771"/>
    </source>
</evidence>
<keyword evidence="2 4" id="KW-0863">Zinc-finger</keyword>
<dbReference type="Ensembl" id="ENSPNAT00000038929.2">
    <property type="protein sequence ID" value="ENSPNAP00000018356.2"/>
    <property type="gene ID" value="ENSPNAG00000024722.2"/>
</dbReference>
<feature type="domain" description="C2H2-type" evidence="6">
    <location>
        <begin position="1143"/>
        <end position="1167"/>
    </location>
</feature>
<dbReference type="InterPro" id="IPR036236">
    <property type="entry name" value="Znf_C2H2_sf"/>
</dbReference>
<evidence type="ECO:0000256" key="1">
    <source>
        <dbReference type="ARBA" id="ARBA00022723"/>
    </source>
</evidence>
<reference evidence="7" key="3">
    <citation type="submission" date="2025-09" db="UniProtKB">
        <authorList>
            <consortium name="Ensembl"/>
        </authorList>
    </citation>
    <scope>IDENTIFICATION</scope>
</reference>
<feature type="compositionally biased region" description="Polar residues" evidence="5">
    <location>
        <begin position="2170"/>
        <end position="2181"/>
    </location>
</feature>
<feature type="region of interest" description="Disordered" evidence="5">
    <location>
        <begin position="1527"/>
        <end position="1567"/>
    </location>
</feature>
<feature type="region of interest" description="Disordered" evidence="5">
    <location>
        <begin position="373"/>
        <end position="399"/>
    </location>
</feature>
<feature type="region of interest" description="Disordered" evidence="5">
    <location>
        <begin position="163"/>
        <end position="210"/>
    </location>
</feature>
<feature type="compositionally biased region" description="Basic and acidic residues" evidence="5">
    <location>
        <begin position="815"/>
        <end position="824"/>
    </location>
</feature>
<evidence type="ECO:0000256" key="5">
    <source>
        <dbReference type="SAM" id="MobiDB-lite"/>
    </source>
</evidence>
<dbReference type="Proteomes" id="UP001501920">
    <property type="component" value="Chromosome 3"/>
</dbReference>
<organism evidence="7 8">
    <name type="scientific">Pygocentrus nattereri</name>
    <name type="common">Red-bellied piranha</name>
    <dbReference type="NCBI Taxonomy" id="42514"/>
    <lineage>
        <taxon>Eukaryota</taxon>
        <taxon>Metazoa</taxon>
        <taxon>Chordata</taxon>
        <taxon>Craniata</taxon>
        <taxon>Vertebrata</taxon>
        <taxon>Euteleostomi</taxon>
        <taxon>Actinopterygii</taxon>
        <taxon>Neopterygii</taxon>
        <taxon>Teleostei</taxon>
        <taxon>Ostariophysi</taxon>
        <taxon>Characiformes</taxon>
        <taxon>Characoidei</taxon>
        <taxon>Pygocentrus</taxon>
    </lineage>
</organism>
<dbReference type="PROSITE" id="PS00028">
    <property type="entry name" value="ZINC_FINGER_C2H2_1"/>
    <property type="match status" value="7"/>
</dbReference>